<dbReference type="Gene3D" id="1.10.10.10">
    <property type="entry name" value="Winged helix-like DNA-binding domain superfamily/Winged helix DNA-binding domain"/>
    <property type="match status" value="1"/>
</dbReference>
<keyword evidence="1" id="KW-0805">Transcription regulation</keyword>
<dbReference type="SMART" id="SM00866">
    <property type="entry name" value="UTRA"/>
    <property type="match status" value="1"/>
</dbReference>
<evidence type="ECO:0000313" key="5">
    <source>
        <dbReference type="EMBL" id="MDC7228317.1"/>
    </source>
</evidence>
<keyword evidence="2" id="KW-0238">DNA-binding</keyword>
<dbReference type="Pfam" id="PF00392">
    <property type="entry name" value="GntR"/>
    <property type="match status" value="1"/>
</dbReference>
<dbReference type="GO" id="GO:0003677">
    <property type="term" value="F:DNA binding"/>
    <property type="evidence" value="ECO:0007669"/>
    <property type="project" value="UniProtKB-KW"/>
</dbReference>
<dbReference type="SUPFAM" id="SSF64288">
    <property type="entry name" value="Chorismate lyase-like"/>
    <property type="match status" value="1"/>
</dbReference>
<dbReference type="PANTHER" id="PTHR44846:SF1">
    <property type="entry name" value="MANNOSYL-D-GLYCERATE TRANSPORT_METABOLISM SYSTEM REPRESSOR MNGR-RELATED"/>
    <property type="match status" value="1"/>
</dbReference>
<protein>
    <submittedName>
        <fullName evidence="5">GntR family transcriptional regulator</fullName>
    </submittedName>
</protein>
<evidence type="ECO:0000256" key="3">
    <source>
        <dbReference type="ARBA" id="ARBA00023163"/>
    </source>
</evidence>
<dbReference type="InterPro" id="IPR050679">
    <property type="entry name" value="Bact_HTH_transcr_reg"/>
</dbReference>
<name>A0AAJ1ML00_9SPIO</name>
<dbReference type="Pfam" id="PF07702">
    <property type="entry name" value="UTRA"/>
    <property type="match status" value="1"/>
</dbReference>
<dbReference type="SUPFAM" id="SSF46785">
    <property type="entry name" value="Winged helix' DNA-binding domain"/>
    <property type="match status" value="1"/>
</dbReference>
<keyword evidence="3" id="KW-0804">Transcription</keyword>
<dbReference type="EMBL" id="JAQQAL010000044">
    <property type="protein sequence ID" value="MDC7228317.1"/>
    <property type="molecule type" value="Genomic_DNA"/>
</dbReference>
<dbReference type="InterPro" id="IPR011663">
    <property type="entry name" value="UTRA"/>
</dbReference>
<evidence type="ECO:0000256" key="2">
    <source>
        <dbReference type="ARBA" id="ARBA00023125"/>
    </source>
</evidence>
<dbReference type="InterPro" id="IPR036390">
    <property type="entry name" value="WH_DNA-bd_sf"/>
</dbReference>
<evidence type="ECO:0000256" key="1">
    <source>
        <dbReference type="ARBA" id="ARBA00023015"/>
    </source>
</evidence>
<dbReference type="PANTHER" id="PTHR44846">
    <property type="entry name" value="MANNOSYL-D-GLYCERATE TRANSPORT/METABOLISM SYSTEM REPRESSOR MNGR-RELATED"/>
    <property type="match status" value="1"/>
</dbReference>
<reference evidence="5 6" key="1">
    <citation type="submission" date="2022-12" db="EMBL/GenBank/DDBJ databases">
        <title>Metagenome assembled genome from gulf of manar.</title>
        <authorList>
            <person name="Kohli P."/>
            <person name="Pk S."/>
            <person name="Venkata Ramana C."/>
            <person name="Sasikala C."/>
        </authorList>
    </citation>
    <scope>NUCLEOTIDE SEQUENCE [LARGE SCALE GENOMIC DNA]</scope>
    <source>
        <strain evidence="5">JB008</strain>
    </source>
</reference>
<dbReference type="PRINTS" id="PR00035">
    <property type="entry name" value="HTHGNTR"/>
</dbReference>
<organism evidence="5 6">
    <name type="scientific">Candidatus Thalassospirochaeta sargassi</name>
    <dbReference type="NCBI Taxonomy" id="3119039"/>
    <lineage>
        <taxon>Bacteria</taxon>
        <taxon>Pseudomonadati</taxon>
        <taxon>Spirochaetota</taxon>
        <taxon>Spirochaetia</taxon>
        <taxon>Spirochaetales</taxon>
        <taxon>Spirochaetaceae</taxon>
        <taxon>Candidatus Thalassospirochaeta</taxon>
    </lineage>
</organism>
<proteinExistence type="predicted"/>
<dbReference type="AlphaFoldDB" id="A0AAJ1ML00"/>
<gene>
    <name evidence="5" type="ORF">PQJ61_16260</name>
</gene>
<comment type="caution">
    <text evidence="5">The sequence shown here is derived from an EMBL/GenBank/DDBJ whole genome shotgun (WGS) entry which is preliminary data.</text>
</comment>
<dbReference type="CDD" id="cd07377">
    <property type="entry name" value="WHTH_GntR"/>
    <property type="match status" value="1"/>
</dbReference>
<accession>A0AAJ1ML00</accession>
<dbReference type="InterPro" id="IPR036388">
    <property type="entry name" value="WH-like_DNA-bd_sf"/>
</dbReference>
<sequence>MLKALAGKSIDKSIPIPLYFQLKEILMGYLETLEDGDIIPTEVELCEHFDISRPTVRQAINELVNEGHIVRRKGKGSFVSRQKISQDFLLVLESFNTEMRNKGFEYDTSLVSAKLRGATAAAAEIFGIEAGDELVFISRLRSINNEPIVLVNTWLPADRFAPILDFNLETESLYTIFEREFDCVLTNTKRWLEARLAGDFEAEKLDISPGDPIQYIETVATEGVNPVEFSLAYYRGDRNRFALQVARRGVRV</sequence>
<dbReference type="InterPro" id="IPR000524">
    <property type="entry name" value="Tscrpt_reg_HTH_GntR"/>
</dbReference>
<evidence type="ECO:0000259" key="4">
    <source>
        <dbReference type="PROSITE" id="PS50949"/>
    </source>
</evidence>
<dbReference type="PROSITE" id="PS50949">
    <property type="entry name" value="HTH_GNTR"/>
    <property type="match status" value="1"/>
</dbReference>
<evidence type="ECO:0000313" key="6">
    <source>
        <dbReference type="Proteomes" id="UP001221217"/>
    </source>
</evidence>
<dbReference type="InterPro" id="IPR028978">
    <property type="entry name" value="Chorismate_lyase_/UTRA_dom_sf"/>
</dbReference>
<dbReference type="GO" id="GO:0045892">
    <property type="term" value="P:negative regulation of DNA-templated transcription"/>
    <property type="evidence" value="ECO:0007669"/>
    <property type="project" value="TreeGrafter"/>
</dbReference>
<dbReference type="GO" id="GO:0003700">
    <property type="term" value="F:DNA-binding transcription factor activity"/>
    <property type="evidence" value="ECO:0007669"/>
    <property type="project" value="InterPro"/>
</dbReference>
<dbReference type="Gene3D" id="3.40.1410.10">
    <property type="entry name" value="Chorismate lyase-like"/>
    <property type="match status" value="1"/>
</dbReference>
<dbReference type="SMART" id="SM00345">
    <property type="entry name" value="HTH_GNTR"/>
    <property type="match status" value="1"/>
</dbReference>
<feature type="domain" description="HTH gntR-type" evidence="4">
    <location>
        <begin position="12"/>
        <end position="82"/>
    </location>
</feature>
<dbReference type="Proteomes" id="UP001221217">
    <property type="component" value="Unassembled WGS sequence"/>
</dbReference>